<reference evidence="2 3" key="1">
    <citation type="journal article" date="2012" name="G3 (Bethesda)">
        <title>Pichia sorbitophila, an interspecies yeast hybrid reveals early steps of genome resolution following polyploidization.</title>
        <authorList>
            <person name="Leh Louis V."/>
            <person name="Despons L."/>
            <person name="Friedrich A."/>
            <person name="Martin T."/>
            <person name="Durrens P."/>
            <person name="Casaregola S."/>
            <person name="Neuveglise C."/>
            <person name="Fairhead C."/>
            <person name="Marck C."/>
            <person name="Cruz J.A."/>
            <person name="Straub M.L."/>
            <person name="Kugler V."/>
            <person name="Sacerdot C."/>
            <person name="Uzunov Z."/>
            <person name="Thierry A."/>
            <person name="Weiss S."/>
            <person name="Bleykasten C."/>
            <person name="De Montigny J."/>
            <person name="Jacques N."/>
            <person name="Jung P."/>
            <person name="Lemaire M."/>
            <person name="Mallet S."/>
            <person name="Morel G."/>
            <person name="Richard G.F."/>
            <person name="Sarkar A."/>
            <person name="Savel G."/>
            <person name="Schacherer J."/>
            <person name="Seret M.L."/>
            <person name="Talla E."/>
            <person name="Samson G."/>
            <person name="Jubin C."/>
            <person name="Poulain J."/>
            <person name="Vacherie B."/>
            <person name="Barbe V."/>
            <person name="Pelletier E."/>
            <person name="Sherman D.J."/>
            <person name="Westhof E."/>
            <person name="Weissenbach J."/>
            <person name="Baret P.V."/>
            <person name="Wincker P."/>
            <person name="Gaillardin C."/>
            <person name="Dujon B."/>
            <person name="Souciet J.L."/>
        </authorList>
    </citation>
    <scope>NUCLEOTIDE SEQUENCE [LARGE SCALE GENOMIC DNA]</scope>
    <source>
        <strain evidence="3">ATCC MYA-4447 / BCRC 22081 / CBS 7064 / NBRC 10061 / NRRL Y-12695</strain>
    </source>
</reference>
<dbReference type="Proteomes" id="UP000005222">
    <property type="component" value="Chromosome M"/>
</dbReference>
<dbReference type="InParanoid" id="G8Y490"/>
<dbReference type="EMBL" id="FO082047">
    <property type="protein sequence ID" value="CCE85508.1"/>
    <property type="molecule type" value="Genomic_DNA"/>
</dbReference>
<sequence>MITLRPAYSSANPRSASPERRKFSSSHFLPSRAMRITWPKQARLASLSDTDNGNNTASFQELWAEVSRSNSITRRTDSGILTTLYYRTIKFSYLFEQFYPHCSPTGAQRPTR</sequence>
<name>G8Y490_PICSO</name>
<keyword evidence="3" id="KW-1185">Reference proteome</keyword>
<proteinExistence type="predicted"/>
<accession>G8Y490</accession>
<protein>
    <submittedName>
        <fullName evidence="2">Piso0_005107 protein</fullName>
    </submittedName>
</protein>
<dbReference type="HOGENOM" id="CLU_2146789_0_0_1"/>
<evidence type="ECO:0000256" key="1">
    <source>
        <dbReference type="SAM" id="MobiDB-lite"/>
    </source>
</evidence>
<dbReference type="AlphaFoldDB" id="G8Y490"/>
<evidence type="ECO:0000313" key="2">
    <source>
        <dbReference type="EMBL" id="CCE85508.1"/>
    </source>
</evidence>
<evidence type="ECO:0000313" key="3">
    <source>
        <dbReference type="Proteomes" id="UP000005222"/>
    </source>
</evidence>
<organism evidence="2 3">
    <name type="scientific">Pichia sorbitophila (strain ATCC MYA-4447 / BCRC 22081 / CBS 7064 / NBRC 10061 / NRRL Y-12695)</name>
    <name type="common">Hybrid yeast</name>
    <dbReference type="NCBI Taxonomy" id="559304"/>
    <lineage>
        <taxon>Eukaryota</taxon>
        <taxon>Fungi</taxon>
        <taxon>Dikarya</taxon>
        <taxon>Ascomycota</taxon>
        <taxon>Saccharomycotina</taxon>
        <taxon>Pichiomycetes</taxon>
        <taxon>Debaryomycetaceae</taxon>
        <taxon>Millerozyma</taxon>
    </lineage>
</organism>
<feature type="region of interest" description="Disordered" evidence="1">
    <location>
        <begin position="1"/>
        <end position="28"/>
    </location>
</feature>
<gene>
    <name evidence="2" type="primary">Piso0_005107</name>
    <name evidence="2" type="ORF">GNLVRS01_PISO0M07844g</name>
</gene>